<sequence>MRVKGFVDLFVRGNADSIGRLCALAGSGGYGALGVIADLEASEFDGIATIPVVDALKPDGTMANIRTSQELLGAGMIYGGRALGGKSELLRNIMAYCSGLGCRLALVPDEEPLTRGALVSEGRASSVSGMKGFPVVAESIGIFRALEMAGEYDIPLHLHGVSTERGLDMVREAKAKGLDVTCSVTSFSLCLTEEDLIKSGWDPYLKTEIPLRSDSDRKALWEGVEDGTVDAITSGHVQISEEDKMVPFPEAPFGFETLPDAALSLLRTRRSEFPYVSEEKLLECLTSGPAGLLGLEHEGDLSRIADGYL</sequence>
<dbReference type="EMBL" id="JAKGUD010000003">
    <property type="protein sequence ID" value="MCF4141978.1"/>
    <property type="molecule type" value="Genomic_DNA"/>
</dbReference>
<evidence type="ECO:0008006" key="3">
    <source>
        <dbReference type="Google" id="ProtNLM"/>
    </source>
</evidence>
<dbReference type="SUPFAM" id="SSF51556">
    <property type="entry name" value="Metallo-dependent hydrolases"/>
    <property type="match status" value="1"/>
</dbReference>
<accession>A0ABS9EQ82</accession>
<protein>
    <recommendedName>
        <fullName evidence="3">Dihydroorotase</fullName>
    </recommendedName>
</protein>
<dbReference type="PANTHER" id="PTHR43668:SF2">
    <property type="entry name" value="ALLANTOINASE"/>
    <property type="match status" value="1"/>
</dbReference>
<evidence type="ECO:0000313" key="1">
    <source>
        <dbReference type="EMBL" id="MCF4141978.1"/>
    </source>
</evidence>
<dbReference type="RefSeq" id="WP_236098736.1">
    <property type="nucleotide sequence ID" value="NZ_JAKGUD010000003.1"/>
</dbReference>
<evidence type="ECO:0000313" key="2">
    <source>
        <dbReference type="Proteomes" id="UP001200430"/>
    </source>
</evidence>
<dbReference type="Proteomes" id="UP001200430">
    <property type="component" value="Unassembled WGS sequence"/>
</dbReference>
<gene>
    <name evidence="1" type="ORF">L2W38_04005</name>
</gene>
<dbReference type="PANTHER" id="PTHR43668">
    <property type="entry name" value="ALLANTOINASE"/>
    <property type="match status" value="1"/>
</dbReference>
<name>A0ABS9EQ82_9BACT</name>
<dbReference type="InterPro" id="IPR050138">
    <property type="entry name" value="DHOase/Allantoinase_Hydrolase"/>
</dbReference>
<dbReference type="Gene3D" id="3.20.20.140">
    <property type="entry name" value="Metal-dependent hydrolases"/>
    <property type="match status" value="1"/>
</dbReference>
<keyword evidence="2" id="KW-1185">Reference proteome</keyword>
<reference evidence="1 2" key="1">
    <citation type="submission" date="2022-01" db="EMBL/GenBank/DDBJ databases">
        <title>Dethiosulfovibrio faecalis sp. nov., a novel proteolytic, non-sulfur-reducing bacterium isolated from a marine aquaculture solid waste bioreactor.</title>
        <authorList>
            <person name="Grabowski S."/>
            <person name="Apolinario E."/>
            <person name="Schneider N."/>
            <person name="Marshall C.W."/>
            <person name="Sowers K.R."/>
        </authorList>
    </citation>
    <scope>NUCLEOTIDE SEQUENCE [LARGE SCALE GENOMIC DNA]</scope>
    <source>
        <strain evidence="1 2">DSM 12537</strain>
    </source>
</reference>
<comment type="caution">
    <text evidence="1">The sequence shown here is derived from an EMBL/GenBank/DDBJ whole genome shotgun (WGS) entry which is preliminary data.</text>
</comment>
<organism evidence="1 2">
    <name type="scientific">Dethiosulfovibrio marinus</name>
    <dbReference type="NCBI Taxonomy" id="133532"/>
    <lineage>
        <taxon>Bacteria</taxon>
        <taxon>Thermotogati</taxon>
        <taxon>Synergistota</taxon>
        <taxon>Synergistia</taxon>
        <taxon>Synergistales</taxon>
        <taxon>Dethiosulfovibrionaceae</taxon>
        <taxon>Dethiosulfovibrio</taxon>
    </lineage>
</organism>
<proteinExistence type="predicted"/>
<dbReference type="InterPro" id="IPR032466">
    <property type="entry name" value="Metal_Hydrolase"/>
</dbReference>